<dbReference type="OrthoDB" id="7876148at2"/>
<dbReference type="STRING" id="576117.SAMN04488138_103137"/>
<dbReference type="Proteomes" id="UP001169823">
    <property type="component" value="Unassembled WGS sequence"/>
</dbReference>
<dbReference type="EMBL" id="JAUOPJ010000001">
    <property type="protein sequence ID" value="MDO6455494.1"/>
    <property type="molecule type" value="Genomic_DNA"/>
</dbReference>
<dbReference type="Proteomes" id="UP000183299">
    <property type="component" value="Unassembled WGS sequence"/>
</dbReference>
<dbReference type="AlphaFoldDB" id="A0A1I3PZE3"/>
<dbReference type="RefSeq" id="WP_066607676.1">
    <property type="nucleotide sequence ID" value="NZ_FORY01000003.1"/>
</dbReference>
<gene>
    <name evidence="2" type="ORF">Q4494_00255</name>
    <name evidence="3" type="ORF">SAMN04488138_103137</name>
</gene>
<accession>A0A1I3PZE3</accession>
<reference evidence="3 4" key="1">
    <citation type="submission" date="2016-10" db="EMBL/GenBank/DDBJ databases">
        <authorList>
            <person name="de Groot N.N."/>
        </authorList>
    </citation>
    <scope>NUCLEOTIDE SEQUENCE [LARGE SCALE GENOMIC DNA]</scope>
    <source>
        <strain evidence="3 4">CGMCC 1.8891</strain>
    </source>
</reference>
<evidence type="ECO:0000313" key="4">
    <source>
        <dbReference type="Proteomes" id="UP000183299"/>
    </source>
</evidence>
<proteinExistence type="predicted"/>
<protein>
    <submittedName>
        <fullName evidence="3">Uncharacterized protein</fullName>
    </submittedName>
</protein>
<organism evidence="3 4">
    <name type="scientific">Celeribacter halophilus</name>
    <dbReference type="NCBI Taxonomy" id="576117"/>
    <lineage>
        <taxon>Bacteria</taxon>
        <taxon>Pseudomonadati</taxon>
        <taxon>Pseudomonadota</taxon>
        <taxon>Alphaproteobacteria</taxon>
        <taxon>Rhodobacterales</taxon>
        <taxon>Roseobacteraceae</taxon>
        <taxon>Celeribacter</taxon>
    </lineage>
</organism>
<sequence length="89" mass="9505">MGIMEDLADDLAKETIAALDIVGSEELIQDVARVIGASSVTTQEAFLTAARVRLSEARAREYLRKRIAEAKAGQAASAPPPGSEDDIEY</sequence>
<name>A0A1I3PZE3_9RHOB</name>
<keyword evidence="4" id="KW-1185">Reference proteome</keyword>
<evidence type="ECO:0000313" key="2">
    <source>
        <dbReference type="EMBL" id="MDO6455494.1"/>
    </source>
</evidence>
<dbReference type="EMBL" id="FORY01000003">
    <property type="protein sequence ID" value="SFJ26983.1"/>
    <property type="molecule type" value="Genomic_DNA"/>
</dbReference>
<evidence type="ECO:0000313" key="3">
    <source>
        <dbReference type="EMBL" id="SFJ26983.1"/>
    </source>
</evidence>
<feature type="region of interest" description="Disordered" evidence="1">
    <location>
        <begin position="70"/>
        <end position="89"/>
    </location>
</feature>
<reference evidence="2" key="2">
    <citation type="submission" date="2023-07" db="EMBL/GenBank/DDBJ databases">
        <title>Genome content predicts the carbon catabolic preferences of heterotrophic bacteria.</title>
        <authorList>
            <person name="Gralka M."/>
        </authorList>
    </citation>
    <scope>NUCLEOTIDE SEQUENCE</scope>
    <source>
        <strain evidence="2">I2M02</strain>
    </source>
</reference>
<dbReference type="GeneID" id="98664237"/>
<evidence type="ECO:0000256" key="1">
    <source>
        <dbReference type="SAM" id="MobiDB-lite"/>
    </source>
</evidence>